<accession>A0ACA9Q2L5</accession>
<gene>
    <name evidence="1" type="ORF">SPELUC_LOCUS13246</name>
</gene>
<comment type="caution">
    <text evidence="1">The sequence shown here is derived from an EMBL/GenBank/DDBJ whole genome shotgun (WGS) entry which is preliminary data.</text>
</comment>
<keyword evidence="2" id="KW-1185">Reference proteome</keyword>
<feature type="non-terminal residue" evidence="1">
    <location>
        <position position="1"/>
    </location>
</feature>
<name>A0ACA9Q2L5_9GLOM</name>
<evidence type="ECO:0000313" key="1">
    <source>
        <dbReference type="EMBL" id="CAG8733018.1"/>
    </source>
</evidence>
<sequence>YFDDLDFTISSKEPNTLILKFKKGNDKSIDNLFKTDRIIRKCEEIKKNDSEINQEYYDNIYDKLNRSYKYQDLIDVRKKLKQDYDNQTINN</sequence>
<organism evidence="1 2">
    <name type="scientific">Cetraspora pellucida</name>
    <dbReference type="NCBI Taxonomy" id="1433469"/>
    <lineage>
        <taxon>Eukaryota</taxon>
        <taxon>Fungi</taxon>
        <taxon>Fungi incertae sedis</taxon>
        <taxon>Mucoromycota</taxon>
        <taxon>Glomeromycotina</taxon>
        <taxon>Glomeromycetes</taxon>
        <taxon>Diversisporales</taxon>
        <taxon>Gigasporaceae</taxon>
        <taxon>Cetraspora</taxon>
    </lineage>
</organism>
<proteinExistence type="predicted"/>
<dbReference type="Proteomes" id="UP000789366">
    <property type="component" value="Unassembled WGS sequence"/>
</dbReference>
<reference evidence="1" key="1">
    <citation type="submission" date="2021-06" db="EMBL/GenBank/DDBJ databases">
        <authorList>
            <person name="Kallberg Y."/>
            <person name="Tangrot J."/>
            <person name="Rosling A."/>
        </authorList>
    </citation>
    <scope>NUCLEOTIDE SEQUENCE</scope>
    <source>
        <strain evidence="1">28 12/20/2015</strain>
    </source>
</reference>
<dbReference type="EMBL" id="CAJVPW010034218">
    <property type="protein sequence ID" value="CAG8733018.1"/>
    <property type="molecule type" value="Genomic_DNA"/>
</dbReference>
<evidence type="ECO:0000313" key="2">
    <source>
        <dbReference type="Proteomes" id="UP000789366"/>
    </source>
</evidence>
<protein>
    <submittedName>
        <fullName evidence="1">8742_t:CDS:1</fullName>
    </submittedName>
</protein>